<evidence type="ECO:0000313" key="2">
    <source>
        <dbReference type="Proteomes" id="UP000310719"/>
    </source>
</evidence>
<dbReference type="EMBL" id="LR590464">
    <property type="protein sequence ID" value="VTP69500.1"/>
    <property type="molecule type" value="Genomic_DNA"/>
</dbReference>
<name>A0A4U9HYH4_9ENTR</name>
<dbReference type="InterPro" id="IPR009216">
    <property type="entry name" value="Virulence_factor_SrfB"/>
</dbReference>
<gene>
    <name evidence="1" type="ORF">NCTC13032_04404</name>
</gene>
<dbReference type="Pfam" id="PF07520">
    <property type="entry name" value="SrfB"/>
    <property type="match status" value="1"/>
</dbReference>
<accession>A0A4U9HYH4</accession>
<proteinExistence type="predicted"/>
<reference evidence="1 2" key="1">
    <citation type="submission" date="2019-05" db="EMBL/GenBank/DDBJ databases">
        <authorList>
            <consortium name="Pathogen Informatics"/>
        </authorList>
    </citation>
    <scope>NUCLEOTIDE SEQUENCE [LARGE SCALE GENOMIC DNA]</scope>
    <source>
        <strain evidence="1 2">NCTC13032</strain>
    </source>
</reference>
<sequence>MKKLGQKEHQAHYLNLLNILDATVAIPEVQVNDVKIRDSAIPVDLVLDIGNSRSCGILIEEHRDDNKGLSQLYQLQLRDLSQPQKRL</sequence>
<protein>
    <submittedName>
        <fullName evidence="1">Uncharacterized protein conserved in bacteria, putative virulence factor</fullName>
    </submittedName>
</protein>
<dbReference type="Proteomes" id="UP000310719">
    <property type="component" value="Chromosome"/>
</dbReference>
<dbReference type="AlphaFoldDB" id="A0A4U9HYH4"/>
<evidence type="ECO:0000313" key="1">
    <source>
        <dbReference type="EMBL" id="VTP69500.1"/>
    </source>
</evidence>
<organism evidence="1 2">
    <name type="scientific">Leclercia adecarboxylata</name>
    <dbReference type="NCBI Taxonomy" id="83655"/>
    <lineage>
        <taxon>Bacteria</taxon>
        <taxon>Pseudomonadati</taxon>
        <taxon>Pseudomonadota</taxon>
        <taxon>Gammaproteobacteria</taxon>
        <taxon>Enterobacterales</taxon>
        <taxon>Enterobacteriaceae</taxon>
        <taxon>Leclercia</taxon>
    </lineage>
</organism>